<keyword evidence="2" id="KW-0418">Kinase</keyword>
<comment type="caution">
    <text evidence="2">The sequence shown here is derived from an EMBL/GenBank/DDBJ whole genome shotgun (WGS) entry which is preliminary data.</text>
</comment>
<reference evidence="2" key="1">
    <citation type="submission" date="2021-04" db="EMBL/GenBank/DDBJ databases">
        <title>Draft genome sequence of Xylanibacillus composti strain K13.</title>
        <authorList>
            <person name="Uke A."/>
            <person name="Chhe C."/>
            <person name="Baramee S."/>
            <person name="Kosugi A."/>
        </authorList>
    </citation>
    <scope>NUCLEOTIDE SEQUENCE</scope>
    <source>
        <strain evidence="2">K13</strain>
    </source>
</reference>
<dbReference type="RefSeq" id="WP_213412093.1">
    <property type="nucleotide sequence ID" value="NZ_BOVK01000026.1"/>
</dbReference>
<dbReference type="Gene3D" id="2.30.30.430">
    <property type="entry name" value="Kinase associated protein B domain"/>
    <property type="match status" value="1"/>
</dbReference>
<gene>
    <name evidence="2" type="primary">kapB</name>
    <name evidence="2" type="ORF">XYCOK13_21140</name>
</gene>
<evidence type="ECO:0000313" key="3">
    <source>
        <dbReference type="Proteomes" id="UP000677918"/>
    </source>
</evidence>
<dbReference type="SMART" id="SM01298">
    <property type="entry name" value="KapB"/>
    <property type="match status" value="1"/>
</dbReference>
<proteinExistence type="predicted"/>
<organism evidence="2 3">
    <name type="scientific">Xylanibacillus composti</name>
    <dbReference type="NCBI Taxonomy" id="1572762"/>
    <lineage>
        <taxon>Bacteria</taxon>
        <taxon>Bacillati</taxon>
        <taxon>Bacillota</taxon>
        <taxon>Bacilli</taxon>
        <taxon>Bacillales</taxon>
        <taxon>Paenibacillaceae</taxon>
        <taxon>Xylanibacillus</taxon>
    </lineage>
</organism>
<sequence>MEREQGHKSSQAANETLQPGDPVVAEYKTGVYIGELVELIPGKAKVRVLAVVKHPEQGNLHVGHRTDVSMFHQRRALAFREVANMPLASVRRYTSEIPDYYPSLQGAIRREIEELEERAKWARQSVESLRELQGEYDRQYAR</sequence>
<dbReference type="InterPro" id="IPR014916">
    <property type="entry name" value="KapB"/>
</dbReference>
<dbReference type="InterPro" id="IPR038080">
    <property type="entry name" value="KapB_sf"/>
</dbReference>
<evidence type="ECO:0000256" key="1">
    <source>
        <dbReference type="SAM" id="MobiDB-lite"/>
    </source>
</evidence>
<feature type="compositionally biased region" description="Polar residues" evidence="1">
    <location>
        <begin position="8"/>
        <end position="17"/>
    </location>
</feature>
<dbReference type="SUPFAM" id="SSF141251">
    <property type="entry name" value="Kinase-associated protein B-like"/>
    <property type="match status" value="1"/>
</dbReference>
<keyword evidence="3" id="KW-1185">Reference proteome</keyword>
<dbReference type="GO" id="GO:0016301">
    <property type="term" value="F:kinase activity"/>
    <property type="evidence" value="ECO:0007669"/>
    <property type="project" value="UniProtKB-KW"/>
</dbReference>
<dbReference type="EMBL" id="BOVK01000026">
    <property type="protein sequence ID" value="GIQ69290.1"/>
    <property type="molecule type" value="Genomic_DNA"/>
</dbReference>
<evidence type="ECO:0000313" key="2">
    <source>
        <dbReference type="EMBL" id="GIQ69290.1"/>
    </source>
</evidence>
<feature type="region of interest" description="Disordered" evidence="1">
    <location>
        <begin position="1"/>
        <end position="20"/>
    </location>
</feature>
<protein>
    <submittedName>
        <fullName evidence="2">Kinase</fullName>
    </submittedName>
</protein>
<accession>A0A8J4M2N5</accession>
<dbReference type="Proteomes" id="UP000677918">
    <property type="component" value="Unassembled WGS sequence"/>
</dbReference>
<dbReference type="AlphaFoldDB" id="A0A8J4M2N5"/>
<keyword evidence="2" id="KW-0808">Transferase</keyword>
<dbReference type="Pfam" id="PF08810">
    <property type="entry name" value="KapB"/>
    <property type="match status" value="1"/>
</dbReference>
<name>A0A8J4M2N5_9BACL</name>